<protein>
    <recommendedName>
        <fullName evidence="5">CU044_5270 family protein</fullName>
    </recommendedName>
</protein>
<feature type="transmembrane region" description="Helical" evidence="2">
    <location>
        <begin position="47"/>
        <end position="70"/>
    </location>
</feature>
<proteinExistence type="predicted"/>
<evidence type="ECO:0008006" key="5">
    <source>
        <dbReference type="Google" id="ProtNLM"/>
    </source>
</evidence>
<feature type="region of interest" description="Disordered" evidence="1">
    <location>
        <begin position="1"/>
        <end position="22"/>
    </location>
</feature>
<gene>
    <name evidence="3" type="ORF">GCM10009727_91060</name>
</gene>
<evidence type="ECO:0000313" key="3">
    <source>
        <dbReference type="EMBL" id="GAA2168877.1"/>
    </source>
</evidence>
<dbReference type="RefSeq" id="WP_344283531.1">
    <property type="nucleotide sequence ID" value="NZ_BAAAMR010000164.1"/>
</dbReference>
<evidence type="ECO:0000256" key="1">
    <source>
        <dbReference type="SAM" id="MobiDB-lite"/>
    </source>
</evidence>
<keyword evidence="4" id="KW-1185">Reference proteome</keyword>
<sequence>MDEMAMLREAGPDVPPPTDAALRTGRDRLTAAARPARPRWRLPKPAAMGLLAGTAALAAAVAITVAQVVAPEGHGAGTIAAAEVLRDAAATARSAPPIRTGAYSYTRELVVHPGVDDRQCKETWLRRDGSVVASGTGAEPPGGRCDPKDPAHWAPTLEPGHDDRRPHADVRTLPTDPSALRERLYSDAAHGRGQNRDNTGPRDQLVFERIGRLLRMTIPPELRAALFQTLATIPGVDAVRGEKDALGRPGIALARSFGDAASPVRVEIILAPGSYRYLGTKVVQDMGEGLQTDLTALLATAAVTEPFHRP</sequence>
<dbReference type="EMBL" id="BAAAMR010000164">
    <property type="protein sequence ID" value="GAA2168877.1"/>
    <property type="molecule type" value="Genomic_DNA"/>
</dbReference>
<keyword evidence="2" id="KW-0472">Membrane</keyword>
<feature type="compositionally biased region" description="Basic and acidic residues" evidence="1">
    <location>
        <begin position="159"/>
        <end position="170"/>
    </location>
</feature>
<reference evidence="3 4" key="1">
    <citation type="journal article" date="2019" name="Int. J. Syst. Evol. Microbiol.">
        <title>The Global Catalogue of Microorganisms (GCM) 10K type strain sequencing project: providing services to taxonomists for standard genome sequencing and annotation.</title>
        <authorList>
            <consortium name="The Broad Institute Genomics Platform"/>
            <consortium name="The Broad Institute Genome Sequencing Center for Infectious Disease"/>
            <person name="Wu L."/>
            <person name="Ma J."/>
        </authorList>
    </citation>
    <scope>NUCLEOTIDE SEQUENCE [LARGE SCALE GENOMIC DNA]</scope>
    <source>
        <strain evidence="3 4">JCM 13850</strain>
    </source>
</reference>
<name>A0ABN3AHD7_9ACTN</name>
<keyword evidence="2" id="KW-0812">Transmembrane</keyword>
<evidence type="ECO:0000256" key="2">
    <source>
        <dbReference type="SAM" id="Phobius"/>
    </source>
</evidence>
<keyword evidence="2" id="KW-1133">Transmembrane helix</keyword>
<comment type="caution">
    <text evidence="3">The sequence shown here is derived from an EMBL/GenBank/DDBJ whole genome shotgun (WGS) entry which is preliminary data.</text>
</comment>
<dbReference type="InterPro" id="IPR047789">
    <property type="entry name" value="CU044_5270-like"/>
</dbReference>
<evidence type="ECO:0000313" key="4">
    <source>
        <dbReference type="Proteomes" id="UP001501020"/>
    </source>
</evidence>
<dbReference type="NCBIfam" id="NF038083">
    <property type="entry name" value="CU044_5270_fam"/>
    <property type="match status" value="1"/>
</dbReference>
<dbReference type="Proteomes" id="UP001501020">
    <property type="component" value="Unassembled WGS sequence"/>
</dbReference>
<feature type="region of interest" description="Disordered" evidence="1">
    <location>
        <begin position="126"/>
        <end position="181"/>
    </location>
</feature>
<organism evidence="3 4">
    <name type="scientific">Actinomadura napierensis</name>
    <dbReference type="NCBI Taxonomy" id="267854"/>
    <lineage>
        <taxon>Bacteria</taxon>
        <taxon>Bacillati</taxon>
        <taxon>Actinomycetota</taxon>
        <taxon>Actinomycetes</taxon>
        <taxon>Streptosporangiales</taxon>
        <taxon>Thermomonosporaceae</taxon>
        <taxon>Actinomadura</taxon>
    </lineage>
</organism>
<accession>A0ABN3AHD7</accession>